<dbReference type="KEGG" id="asa:ASA_1102"/>
<evidence type="ECO:0000256" key="2">
    <source>
        <dbReference type="ARBA" id="ARBA00022692"/>
    </source>
</evidence>
<evidence type="ECO:0000256" key="4">
    <source>
        <dbReference type="ARBA" id="ARBA00023136"/>
    </source>
</evidence>
<evidence type="ECO:0000313" key="7">
    <source>
        <dbReference type="Proteomes" id="UP000000225"/>
    </source>
</evidence>
<dbReference type="SUPFAM" id="SSF81343">
    <property type="entry name" value="Fumarate reductase respiratory complex transmembrane subunits"/>
    <property type="match status" value="1"/>
</dbReference>
<evidence type="ECO:0000313" key="6">
    <source>
        <dbReference type="EMBL" id="ABO89224.1"/>
    </source>
</evidence>
<comment type="similarity">
    <text evidence="5">Belongs to the FrdD family.</text>
</comment>
<keyword evidence="2 5" id="KW-0812">Transmembrane</keyword>
<dbReference type="InterPro" id="IPR034804">
    <property type="entry name" value="SQR/QFR_C/D"/>
</dbReference>
<dbReference type="EMBL" id="CP000644">
    <property type="protein sequence ID" value="ABO89224.1"/>
    <property type="molecule type" value="Genomic_DNA"/>
</dbReference>
<dbReference type="STRING" id="29491.GCA_000820065_02536"/>
<keyword evidence="4 5" id="KW-0472">Membrane</keyword>
<evidence type="ECO:0000256" key="1">
    <source>
        <dbReference type="ARBA" id="ARBA00022475"/>
    </source>
</evidence>
<dbReference type="Pfam" id="PF02313">
    <property type="entry name" value="Fumarate_red_D"/>
    <property type="match status" value="1"/>
</dbReference>
<dbReference type="GO" id="GO:0005886">
    <property type="term" value="C:plasma membrane"/>
    <property type="evidence" value="ECO:0007669"/>
    <property type="project" value="UniProtKB-SubCell"/>
</dbReference>
<organism evidence="6 7">
    <name type="scientific">Aeromonas salmonicida (strain A449)</name>
    <dbReference type="NCBI Taxonomy" id="382245"/>
    <lineage>
        <taxon>Bacteria</taxon>
        <taxon>Pseudomonadati</taxon>
        <taxon>Pseudomonadota</taxon>
        <taxon>Gammaproteobacteria</taxon>
        <taxon>Aeromonadales</taxon>
        <taxon>Aeromonadaceae</taxon>
        <taxon>Aeromonas</taxon>
    </lineage>
</organism>
<dbReference type="InterPro" id="IPR003418">
    <property type="entry name" value="Fumarate_red_D"/>
</dbReference>
<feature type="transmembrane region" description="Helical" evidence="5">
    <location>
        <begin position="12"/>
        <end position="40"/>
    </location>
</feature>
<evidence type="ECO:0000256" key="5">
    <source>
        <dbReference type="HAMAP-Rule" id="MF_00709"/>
    </source>
</evidence>
<feature type="transmembrane region" description="Helical" evidence="5">
    <location>
        <begin position="100"/>
        <end position="122"/>
    </location>
</feature>
<dbReference type="HOGENOM" id="CLU_168367_0_0_6"/>
<dbReference type="HAMAP" id="MF_00709">
    <property type="entry name" value="Fumarate_red_D"/>
    <property type="match status" value="1"/>
</dbReference>
<keyword evidence="5" id="KW-0997">Cell inner membrane</keyword>
<dbReference type="GO" id="GO:0000104">
    <property type="term" value="F:succinate dehydrogenase activity"/>
    <property type="evidence" value="ECO:0007669"/>
    <property type="project" value="UniProtKB-UniRule"/>
</dbReference>
<dbReference type="CDD" id="cd00547">
    <property type="entry name" value="QFR_TypeD_subunitD"/>
    <property type="match status" value="1"/>
</dbReference>
<dbReference type="Gene3D" id="1.20.1300.10">
    <property type="entry name" value="Fumarate reductase/succinate dehydrogenase, transmembrane subunit"/>
    <property type="match status" value="1"/>
</dbReference>
<evidence type="ECO:0000256" key="3">
    <source>
        <dbReference type="ARBA" id="ARBA00022989"/>
    </source>
</evidence>
<feature type="transmembrane region" description="Helical" evidence="5">
    <location>
        <begin position="60"/>
        <end position="79"/>
    </location>
</feature>
<keyword evidence="3 5" id="KW-1133">Transmembrane helix</keyword>
<comment type="subunit">
    <text evidence="5">Part of an enzyme complex containing four subunits: a flavoprotein (FrdA), an iron-sulfur protein (FrdB), and two hydrophobic anchor proteins (FrdC and FrdD).</text>
</comment>
<dbReference type="PIRSF" id="PIRSF000179">
    <property type="entry name" value="FrdD"/>
    <property type="match status" value="1"/>
</dbReference>
<reference evidence="7" key="1">
    <citation type="journal article" date="2008" name="BMC Genomics">
        <title>The genome of Aeromonas salmonicida subsp. salmonicida A449: insights into the evolution of a fish pathogen.</title>
        <authorList>
            <person name="Reith M.E."/>
            <person name="Singh R.K."/>
            <person name="Curtis B."/>
            <person name="Boyd J.M."/>
            <person name="Bouevitch A."/>
            <person name="Kimball J."/>
            <person name="Munholland J."/>
            <person name="Murphy C."/>
            <person name="Sarty D."/>
            <person name="Williams J."/>
            <person name="Nash J.H."/>
            <person name="Johnson S.C."/>
            <person name="Brown L.L."/>
        </authorList>
    </citation>
    <scope>NUCLEOTIDE SEQUENCE [LARGE SCALE GENOMIC DNA]</scope>
    <source>
        <strain evidence="7">A449</strain>
    </source>
</reference>
<keyword evidence="1 5" id="KW-1003">Cell membrane</keyword>
<sequence length="123" mass="13845">MRRKLMRRSDEPIYWGLFGAGGMVVAMLLPVIVLITGLLVPMGIMDVETMSFDRAHAFASSWWGACILLVIIALPIWHGMHRIYHGLHDLGIHTTKLHHYVFYGFAFLVSAITVGLLMVLVLQ</sequence>
<comment type="function">
    <text evidence="5">Anchors the catalytic components of the fumarate reductase complex to the cell membrane, binds quinones.</text>
</comment>
<name>A4SK02_AERS4</name>
<dbReference type="Proteomes" id="UP000000225">
    <property type="component" value="Chromosome"/>
</dbReference>
<dbReference type="GO" id="GO:0045283">
    <property type="term" value="C:fumarate reductase complex"/>
    <property type="evidence" value="ECO:0007669"/>
    <property type="project" value="UniProtKB-UniRule"/>
</dbReference>
<gene>
    <name evidence="5 6" type="primary">frdD</name>
    <name evidence="6" type="ordered locus">ASA_1102</name>
</gene>
<comment type="subcellular location">
    <subcellularLocation>
        <location evidence="5">Cell inner membrane</location>
        <topology evidence="5">Multi-pass membrane protein</topology>
    </subcellularLocation>
</comment>
<dbReference type="AlphaFoldDB" id="A4SK02"/>
<dbReference type="GO" id="GO:0006106">
    <property type="term" value="P:fumarate metabolic process"/>
    <property type="evidence" value="ECO:0007669"/>
    <property type="project" value="InterPro"/>
</dbReference>
<proteinExistence type="inferred from homology"/>
<accession>A4SK02</accession>
<dbReference type="eggNOG" id="COG3080">
    <property type="taxonomic scope" value="Bacteria"/>
</dbReference>
<dbReference type="NCBIfam" id="NF003977">
    <property type="entry name" value="PRK05470.1-1"/>
    <property type="match status" value="1"/>
</dbReference>
<protein>
    <recommendedName>
        <fullName evidence="5">Fumarate reductase subunit D</fullName>
    </recommendedName>
    <alternativeName>
        <fullName evidence="5">Quinol-fumarate reductase subunit D</fullName>
        <shortName evidence="5">QFR subunit D</shortName>
    </alternativeName>
</protein>